<feature type="compositionally biased region" description="Low complexity" evidence="1">
    <location>
        <begin position="44"/>
        <end position="72"/>
    </location>
</feature>
<dbReference type="EMBL" id="CAFBOL010000018">
    <property type="protein sequence ID" value="CAB4983738.1"/>
    <property type="molecule type" value="Genomic_DNA"/>
</dbReference>
<evidence type="ECO:0000313" key="6">
    <source>
        <dbReference type="EMBL" id="CAB4852596.1"/>
    </source>
</evidence>
<dbReference type="EMBL" id="CAFBMT010000015">
    <property type="protein sequence ID" value="CAB4944241.1"/>
    <property type="molecule type" value="Genomic_DNA"/>
</dbReference>
<reference evidence="8" key="1">
    <citation type="submission" date="2020-05" db="EMBL/GenBank/DDBJ databases">
        <authorList>
            <person name="Chiriac C."/>
            <person name="Salcher M."/>
            <person name="Ghai R."/>
            <person name="Kavagutti S V."/>
        </authorList>
    </citation>
    <scope>NUCLEOTIDE SEQUENCE</scope>
</reference>
<organism evidence="8">
    <name type="scientific">freshwater metagenome</name>
    <dbReference type="NCBI Taxonomy" id="449393"/>
    <lineage>
        <taxon>unclassified sequences</taxon>
        <taxon>metagenomes</taxon>
        <taxon>ecological metagenomes</taxon>
    </lineage>
</organism>
<dbReference type="EMBL" id="CAFBIY010000141">
    <property type="protein sequence ID" value="CAB4852596.1"/>
    <property type="molecule type" value="Genomic_DNA"/>
</dbReference>
<dbReference type="EMBL" id="CAESGF010000025">
    <property type="protein sequence ID" value="CAB4365168.1"/>
    <property type="molecule type" value="Genomic_DNA"/>
</dbReference>
<evidence type="ECO:0000256" key="1">
    <source>
        <dbReference type="SAM" id="MobiDB-lite"/>
    </source>
</evidence>
<dbReference type="EMBL" id="CAFAAV010000222">
    <property type="protein sequence ID" value="CAB4833232.1"/>
    <property type="molecule type" value="Genomic_DNA"/>
</dbReference>
<evidence type="ECO:0000259" key="2">
    <source>
        <dbReference type="Pfam" id="PF13399"/>
    </source>
</evidence>
<feature type="domain" description="LytR/CpsA/Psr regulator C-terminal" evidence="2">
    <location>
        <begin position="83"/>
        <end position="178"/>
    </location>
</feature>
<dbReference type="Gene3D" id="3.30.70.2390">
    <property type="match status" value="1"/>
</dbReference>
<feature type="region of interest" description="Disordered" evidence="1">
    <location>
        <begin position="39"/>
        <end position="72"/>
    </location>
</feature>
<gene>
    <name evidence="4" type="ORF">UFOPK2656_02778</name>
    <name evidence="5" type="ORF">UFOPK3099_02323</name>
    <name evidence="6" type="ORF">UFOPK3267_02175</name>
    <name evidence="7" type="ORF">UFOPK3651_02405</name>
    <name evidence="8" type="ORF">UFOPK3931_00973</name>
    <name evidence="3" type="ORF">UFOPK4189_02923</name>
</gene>
<proteinExistence type="predicted"/>
<accession>A0A6J7MUS0</accession>
<dbReference type="AlphaFoldDB" id="A0A6J7MUS0"/>
<evidence type="ECO:0000313" key="7">
    <source>
        <dbReference type="EMBL" id="CAB4944241.1"/>
    </source>
</evidence>
<dbReference type="EMBL" id="CAEZYF010000023">
    <property type="protein sequence ID" value="CAB4739317.1"/>
    <property type="molecule type" value="Genomic_DNA"/>
</dbReference>
<sequence length="190" mass="19145">MSDTMNSTPLATPTRHRSVVARCALVLCAIVVPLACSSTRGARTEPSTTTTASSTTTSSTSTTTSTTLAPTTTQIPLVTTGATVMVANSSTKSGAARTLTDELAATGFTLAHPTDGFGPDVGLDESKIYVIVGSEDVADSVSRAMGGVKVLPMPTPVWITGGTAALGDATVVVMLGNDLAGMHLGAMGNR</sequence>
<evidence type="ECO:0000313" key="8">
    <source>
        <dbReference type="EMBL" id="CAB4983738.1"/>
    </source>
</evidence>
<evidence type="ECO:0000313" key="3">
    <source>
        <dbReference type="EMBL" id="CAB4365168.1"/>
    </source>
</evidence>
<protein>
    <submittedName>
        <fullName evidence="8">Unannotated protein</fullName>
    </submittedName>
</protein>
<evidence type="ECO:0000313" key="5">
    <source>
        <dbReference type="EMBL" id="CAB4833232.1"/>
    </source>
</evidence>
<name>A0A6J7MUS0_9ZZZZ</name>
<evidence type="ECO:0000313" key="4">
    <source>
        <dbReference type="EMBL" id="CAB4739317.1"/>
    </source>
</evidence>
<dbReference type="InterPro" id="IPR027381">
    <property type="entry name" value="LytR/CpsA/Psr_C"/>
</dbReference>
<dbReference type="Pfam" id="PF13399">
    <property type="entry name" value="LytR_C"/>
    <property type="match status" value="1"/>
</dbReference>